<feature type="repeat" description="PPR" evidence="2">
    <location>
        <begin position="95"/>
        <end position="129"/>
    </location>
</feature>
<sequence length="489" mass="55175">MISSYSKWGKFNESLSLVSTMHGSYVRLNETTFSTVLSVCAQLKCLINRKQIHGLVLKSGYESFEFVGSSLLYFYANCFEIEEVKRVFEELREDNGLLWSVMLVGYVQFNMMSDALDLFMRMPRRDIVVWMKLISGYVKIEDGCEKALELFRWMIEKVRLCLLNSLLMLLLEVVVDLVFFMKGGLCEHINEAKRIYDRVANPGLDASSSIISGLILMGRIEDAELIFNRLTKVNSVLYNLMIKGYAVEGRFEDSKRLFEKNPHRTIFSSNTMISVYSKNGEIDKALKLFEETKGERNPVTLAIEWTRWTFSVPFHACSCLGSLQQGQLLHAHLIKTPFESNVYVGTSLIDMYSKCGNIAEAQSSFSCISSPNVTAWTALINGYAHHGLGPEAIILFERMIEQGVVPNAATFVGILSACGHAGLVNEGMNIFHSMEKCYGVTPMIKHYTCVVDFLGRSGQIKEAEEFINEMPIQADEAIWGALLGACWFC</sequence>
<dbReference type="GO" id="GO:0003723">
    <property type="term" value="F:RNA binding"/>
    <property type="evidence" value="ECO:0007669"/>
    <property type="project" value="InterPro"/>
</dbReference>
<evidence type="ECO:0008006" key="5">
    <source>
        <dbReference type="Google" id="ProtNLM"/>
    </source>
</evidence>
<dbReference type="Pfam" id="PF01535">
    <property type="entry name" value="PPR"/>
    <property type="match status" value="7"/>
</dbReference>
<feature type="repeat" description="PPR" evidence="2">
    <location>
        <begin position="265"/>
        <end position="299"/>
    </location>
</feature>
<organism evidence="3 4">
    <name type="scientific">Acer yangbiense</name>
    <dbReference type="NCBI Taxonomy" id="1000413"/>
    <lineage>
        <taxon>Eukaryota</taxon>
        <taxon>Viridiplantae</taxon>
        <taxon>Streptophyta</taxon>
        <taxon>Embryophyta</taxon>
        <taxon>Tracheophyta</taxon>
        <taxon>Spermatophyta</taxon>
        <taxon>Magnoliopsida</taxon>
        <taxon>eudicotyledons</taxon>
        <taxon>Gunneridae</taxon>
        <taxon>Pentapetalae</taxon>
        <taxon>rosids</taxon>
        <taxon>malvids</taxon>
        <taxon>Sapindales</taxon>
        <taxon>Sapindaceae</taxon>
        <taxon>Hippocastanoideae</taxon>
        <taxon>Acereae</taxon>
        <taxon>Acer</taxon>
    </lineage>
</organism>
<dbReference type="Gene3D" id="1.25.40.10">
    <property type="entry name" value="Tetratricopeptide repeat domain"/>
    <property type="match status" value="4"/>
</dbReference>
<dbReference type="GO" id="GO:0009451">
    <property type="term" value="P:RNA modification"/>
    <property type="evidence" value="ECO:0007669"/>
    <property type="project" value="InterPro"/>
</dbReference>
<dbReference type="NCBIfam" id="TIGR00756">
    <property type="entry name" value="PPR"/>
    <property type="match status" value="5"/>
</dbReference>
<gene>
    <name evidence="3" type="ORF">EZV62_006052</name>
</gene>
<dbReference type="PANTHER" id="PTHR47926:SF347">
    <property type="entry name" value="PENTATRICOPEPTIDE REPEAT-CONTAINING PROTEIN"/>
    <property type="match status" value="1"/>
</dbReference>
<reference evidence="4" key="1">
    <citation type="journal article" date="2019" name="Gigascience">
        <title>De novo genome assembly of the endangered Acer yangbiense, a plant species with extremely small populations endemic to Yunnan Province, China.</title>
        <authorList>
            <person name="Yang J."/>
            <person name="Wariss H.M."/>
            <person name="Tao L."/>
            <person name="Zhang R."/>
            <person name="Yun Q."/>
            <person name="Hollingsworth P."/>
            <person name="Dao Z."/>
            <person name="Luo G."/>
            <person name="Guo H."/>
            <person name="Ma Y."/>
            <person name="Sun W."/>
        </authorList>
    </citation>
    <scope>NUCLEOTIDE SEQUENCE [LARGE SCALE GENOMIC DNA]</scope>
    <source>
        <strain evidence="4">cv. Malutang</strain>
    </source>
</reference>
<proteinExistence type="predicted"/>
<dbReference type="Proteomes" id="UP000323000">
    <property type="component" value="Chromosome 2"/>
</dbReference>
<protein>
    <recommendedName>
        <fullName evidence="5">Pentatricopeptide repeat-containing protein</fullName>
    </recommendedName>
</protein>
<dbReference type="AlphaFoldDB" id="A0A5C7IP05"/>
<dbReference type="PROSITE" id="PS51375">
    <property type="entry name" value="PPR"/>
    <property type="match status" value="4"/>
</dbReference>
<dbReference type="Pfam" id="PF13041">
    <property type="entry name" value="PPR_2"/>
    <property type="match status" value="1"/>
</dbReference>
<dbReference type="FunFam" id="1.25.40.10:FF:000090">
    <property type="entry name" value="Pentatricopeptide repeat-containing protein, chloroplastic"/>
    <property type="match status" value="1"/>
</dbReference>
<dbReference type="OrthoDB" id="1248375at2759"/>
<comment type="caution">
    <text evidence="3">The sequence shown here is derived from an EMBL/GenBank/DDBJ whole genome shotgun (WGS) entry which is preliminary data.</text>
</comment>
<evidence type="ECO:0000256" key="1">
    <source>
        <dbReference type="ARBA" id="ARBA00022737"/>
    </source>
</evidence>
<dbReference type="PANTHER" id="PTHR47926">
    <property type="entry name" value="PENTATRICOPEPTIDE REPEAT-CONTAINING PROTEIN"/>
    <property type="match status" value="1"/>
</dbReference>
<accession>A0A5C7IP05</accession>
<evidence type="ECO:0000313" key="4">
    <source>
        <dbReference type="Proteomes" id="UP000323000"/>
    </source>
</evidence>
<dbReference type="InterPro" id="IPR011990">
    <property type="entry name" value="TPR-like_helical_dom_sf"/>
</dbReference>
<dbReference type="EMBL" id="VAHF01000002">
    <property type="protein sequence ID" value="TXG71117.1"/>
    <property type="molecule type" value="Genomic_DNA"/>
</dbReference>
<keyword evidence="1" id="KW-0677">Repeat</keyword>
<keyword evidence="4" id="KW-1185">Reference proteome</keyword>
<evidence type="ECO:0000256" key="2">
    <source>
        <dbReference type="PROSITE-ProRule" id="PRU00708"/>
    </source>
</evidence>
<dbReference type="InterPro" id="IPR046960">
    <property type="entry name" value="PPR_At4g14850-like_plant"/>
</dbReference>
<evidence type="ECO:0000313" key="3">
    <source>
        <dbReference type="EMBL" id="TXG71117.1"/>
    </source>
</evidence>
<feature type="repeat" description="PPR" evidence="2">
    <location>
        <begin position="234"/>
        <end position="264"/>
    </location>
</feature>
<dbReference type="InterPro" id="IPR002885">
    <property type="entry name" value="PPR_rpt"/>
</dbReference>
<feature type="repeat" description="PPR" evidence="2">
    <location>
        <begin position="372"/>
        <end position="406"/>
    </location>
</feature>
<name>A0A5C7IP05_9ROSI</name>